<sequence>MKKVVFGVLALASAAISQAIIIESEPNNTPLTANAISRGAAPWADVGVMSLADGGGDVDYFSITLFAGEVITAITTPLEVTFTVPDTLMHLLDSSFSELVFNDDGGGPSGQYGSAIRYEITSSGTYYIGVTGYGDRSFVGTHSEEGDYALTVSVVPEPATLLALGAGVAAIFGRRRKSS</sequence>
<name>A0A809R6X9_9BACT</name>
<evidence type="ECO:0000313" key="4">
    <source>
        <dbReference type="Proteomes" id="UP000662873"/>
    </source>
</evidence>
<dbReference type="Gene3D" id="2.60.120.380">
    <property type="match status" value="1"/>
</dbReference>
<accession>A0A809R6X9</accession>
<dbReference type="Pfam" id="PF07589">
    <property type="entry name" value="PEP-CTERM"/>
    <property type="match status" value="1"/>
</dbReference>
<feature type="domain" description="Ice-binding protein C-terminal" evidence="2">
    <location>
        <begin position="155"/>
        <end position="176"/>
    </location>
</feature>
<proteinExistence type="predicted"/>
<dbReference type="SUPFAM" id="SSF89260">
    <property type="entry name" value="Collagen-binding domain"/>
    <property type="match status" value="1"/>
</dbReference>
<evidence type="ECO:0000313" key="3">
    <source>
        <dbReference type="EMBL" id="BBO23239.1"/>
    </source>
</evidence>
<dbReference type="InterPro" id="IPR013424">
    <property type="entry name" value="Ice-binding_C"/>
</dbReference>
<feature type="signal peptide" evidence="1">
    <location>
        <begin position="1"/>
        <end position="19"/>
    </location>
</feature>
<evidence type="ECO:0000259" key="2">
    <source>
        <dbReference type="Pfam" id="PF07589"/>
    </source>
</evidence>
<organism evidence="3 4">
    <name type="scientific">Candidatus Nitrosymbiomonas proteolyticus</name>
    <dbReference type="NCBI Taxonomy" id="2608984"/>
    <lineage>
        <taxon>Bacteria</taxon>
        <taxon>Bacillati</taxon>
        <taxon>Armatimonadota</taxon>
        <taxon>Armatimonadota incertae sedis</taxon>
        <taxon>Candidatus Nitrosymbiomonas</taxon>
    </lineage>
</organism>
<reference evidence="3" key="1">
    <citation type="journal article" name="DNA Res.">
        <title>The physiological potential of anammox bacteria as revealed by their core genome structure.</title>
        <authorList>
            <person name="Okubo T."/>
            <person name="Toyoda A."/>
            <person name="Fukuhara K."/>
            <person name="Uchiyama I."/>
            <person name="Harigaya Y."/>
            <person name="Kuroiwa M."/>
            <person name="Suzuki T."/>
            <person name="Murakami Y."/>
            <person name="Suwa Y."/>
            <person name="Takami H."/>
        </authorList>
    </citation>
    <scope>NUCLEOTIDE SEQUENCE</scope>
    <source>
        <strain evidence="3">317325-2</strain>
    </source>
</reference>
<dbReference type="KEGG" id="npy:NPRO_08340"/>
<protein>
    <recommendedName>
        <fullName evidence="2">Ice-binding protein C-terminal domain-containing protein</fullName>
    </recommendedName>
</protein>
<dbReference type="NCBIfam" id="TIGR02595">
    <property type="entry name" value="PEP_CTERM"/>
    <property type="match status" value="1"/>
</dbReference>
<keyword evidence="1" id="KW-0732">Signal</keyword>
<dbReference type="EMBL" id="AP021858">
    <property type="protein sequence ID" value="BBO23239.1"/>
    <property type="molecule type" value="Genomic_DNA"/>
</dbReference>
<feature type="chain" id="PRO_5035186785" description="Ice-binding protein C-terminal domain-containing protein" evidence="1">
    <location>
        <begin position="20"/>
        <end position="179"/>
    </location>
</feature>
<evidence type="ECO:0000256" key="1">
    <source>
        <dbReference type="SAM" id="SignalP"/>
    </source>
</evidence>
<gene>
    <name evidence="3" type="ORF">NPRO_08340</name>
</gene>
<dbReference type="Proteomes" id="UP000662873">
    <property type="component" value="Chromosome"/>
</dbReference>
<dbReference type="AlphaFoldDB" id="A0A809R6X9"/>